<comment type="caution">
    <text evidence="8">The sequence shown here is derived from an EMBL/GenBank/DDBJ whole genome shotgun (WGS) entry which is preliminary data.</text>
</comment>
<evidence type="ECO:0000256" key="2">
    <source>
        <dbReference type="ARBA" id="ARBA00022692"/>
    </source>
</evidence>
<dbReference type="InterPro" id="IPR049326">
    <property type="entry name" value="Rhodopsin_dom_fungi"/>
</dbReference>
<dbReference type="Proteomes" id="UP000178129">
    <property type="component" value="Unassembled WGS sequence"/>
</dbReference>
<dbReference type="EMBL" id="FJUW01000014">
    <property type="protein sequence ID" value="CZS98144.1"/>
    <property type="molecule type" value="Genomic_DNA"/>
</dbReference>
<accession>A0A1E1KMP2</accession>
<dbReference type="InParanoid" id="A0A1E1KMP2"/>
<keyword evidence="4 6" id="KW-0472">Membrane</keyword>
<organism evidence="8 9">
    <name type="scientific">Rhynchosporium graminicola</name>
    <dbReference type="NCBI Taxonomy" id="2792576"/>
    <lineage>
        <taxon>Eukaryota</taxon>
        <taxon>Fungi</taxon>
        <taxon>Dikarya</taxon>
        <taxon>Ascomycota</taxon>
        <taxon>Pezizomycotina</taxon>
        <taxon>Leotiomycetes</taxon>
        <taxon>Helotiales</taxon>
        <taxon>Ploettnerulaceae</taxon>
        <taxon>Rhynchosporium</taxon>
    </lineage>
</organism>
<evidence type="ECO:0000313" key="8">
    <source>
        <dbReference type="EMBL" id="CZS98144.1"/>
    </source>
</evidence>
<evidence type="ECO:0000256" key="1">
    <source>
        <dbReference type="ARBA" id="ARBA00004141"/>
    </source>
</evidence>
<keyword evidence="9" id="KW-1185">Reference proteome</keyword>
<reference evidence="9" key="1">
    <citation type="submission" date="2016-03" db="EMBL/GenBank/DDBJ databases">
        <authorList>
            <person name="Ploux O."/>
        </authorList>
    </citation>
    <scope>NUCLEOTIDE SEQUENCE [LARGE SCALE GENOMIC DNA]</scope>
    <source>
        <strain evidence="9">UK7</strain>
    </source>
</reference>
<evidence type="ECO:0000256" key="4">
    <source>
        <dbReference type="ARBA" id="ARBA00023136"/>
    </source>
</evidence>
<evidence type="ECO:0000256" key="5">
    <source>
        <dbReference type="ARBA" id="ARBA00038359"/>
    </source>
</evidence>
<dbReference type="AlphaFoldDB" id="A0A1E1KMP2"/>
<protein>
    <recommendedName>
        <fullName evidence="7">Rhodopsin domain-containing protein</fullName>
    </recommendedName>
</protein>
<keyword evidence="3 6" id="KW-1133">Transmembrane helix</keyword>
<feature type="transmembrane region" description="Helical" evidence="6">
    <location>
        <begin position="88"/>
        <end position="106"/>
    </location>
</feature>
<feature type="transmembrane region" description="Helical" evidence="6">
    <location>
        <begin position="118"/>
        <end position="139"/>
    </location>
</feature>
<dbReference type="PANTHER" id="PTHR33048">
    <property type="entry name" value="PTH11-LIKE INTEGRAL MEMBRANE PROTEIN (AFU_ORTHOLOGUE AFUA_5G11245)"/>
    <property type="match status" value="1"/>
</dbReference>
<feature type="domain" description="Rhodopsin" evidence="7">
    <location>
        <begin position="31"/>
        <end position="253"/>
    </location>
</feature>
<dbReference type="PANTHER" id="PTHR33048:SF19">
    <property type="entry name" value="MEMBRANE PROTEIN PTH11-LIKE, PUTATIVE (AFU_ORTHOLOGUE AFUA_1G14080)-RELATED"/>
    <property type="match status" value="1"/>
</dbReference>
<proteinExistence type="inferred from homology"/>
<dbReference type="GO" id="GO:0016020">
    <property type="term" value="C:membrane"/>
    <property type="evidence" value="ECO:0007669"/>
    <property type="project" value="UniProtKB-SubCell"/>
</dbReference>
<keyword evidence="2 6" id="KW-0812">Transmembrane</keyword>
<feature type="transmembrane region" description="Helical" evidence="6">
    <location>
        <begin position="47"/>
        <end position="68"/>
    </location>
</feature>
<comment type="similarity">
    <text evidence="5">Belongs to the SAT4 family.</text>
</comment>
<dbReference type="InterPro" id="IPR052337">
    <property type="entry name" value="SAT4-like"/>
</dbReference>
<evidence type="ECO:0000256" key="3">
    <source>
        <dbReference type="ARBA" id="ARBA00022989"/>
    </source>
</evidence>
<comment type="subcellular location">
    <subcellularLocation>
        <location evidence="1">Membrane</location>
        <topology evidence="1">Multi-pass membrane protein</topology>
    </subcellularLocation>
</comment>
<sequence length="359" mass="40484">MVSSRILGVIITSVICLICIVARTTYRLIYRCKIHVSCHRRWHIDDVWMAVSVLPLLGRGICVAWSDTASRDPATPNLEIKLLLPSRIFYALFLWCMKMCLLELYLRICRNLPMYRKVGLYIRASLYITFVVIVLVTLLECRPINLMWNKDPAGAQCRRARGNLVTMGVANIITDCALIVFPISFLRQAGLDYSRFLRLGLLFALGSLIIVTTLVRLPLILRDDAQAQRSMWASIEIACASVVANAPFFQAVIIDMQLGGSHNQSIAERRRSQLTKITSRRKSNSSKVNGDGKVSLWHLEGRFDGQSPARDEYGRVGTSGSGQEFVTVPRGYFEYQERPAEEIESVSPFTEVETKKSNS</sequence>
<feature type="transmembrane region" description="Helical" evidence="6">
    <location>
        <begin position="6"/>
        <end position="26"/>
    </location>
</feature>
<evidence type="ECO:0000256" key="6">
    <source>
        <dbReference type="SAM" id="Phobius"/>
    </source>
</evidence>
<name>A0A1E1KMP2_9HELO</name>
<feature type="transmembrane region" description="Helical" evidence="6">
    <location>
        <begin position="199"/>
        <end position="219"/>
    </location>
</feature>
<feature type="transmembrane region" description="Helical" evidence="6">
    <location>
        <begin position="231"/>
        <end position="254"/>
    </location>
</feature>
<gene>
    <name evidence="8" type="ORF">RCO7_08889</name>
</gene>
<dbReference type="Pfam" id="PF20684">
    <property type="entry name" value="Fung_rhodopsin"/>
    <property type="match status" value="1"/>
</dbReference>
<feature type="transmembrane region" description="Helical" evidence="6">
    <location>
        <begin position="168"/>
        <end position="187"/>
    </location>
</feature>
<evidence type="ECO:0000313" key="9">
    <source>
        <dbReference type="Proteomes" id="UP000178129"/>
    </source>
</evidence>
<evidence type="ECO:0000259" key="7">
    <source>
        <dbReference type="Pfam" id="PF20684"/>
    </source>
</evidence>